<accession>A0A9P6HMB6</accession>
<dbReference type="EMBL" id="WIUZ02000002">
    <property type="protein sequence ID" value="KAF9790613.1"/>
    <property type="molecule type" value="Genomic_DNA"/>
</dbReference>
<gene>
    <name evidence="1" type="ORF">BJ322DRAFT_401547</name>
</gene>
<reference evidence="1" key="2">
    <citation type="submission" date="2020-11" db="EMBL/GenBank/DDBJ databases">
        <authorList>
            <consortium name="DOE Joint Genome Institute"/>
            <person name="Kuo A."/>
            <person name="Miyauchi S."/>
            <person name="Kiss E."/>
            <person name="Drula E."/>
            <person name="Kohler A."/>
            <person name="Sanchez-Garcia M."/>
            <person name="Andreopoulos B."/>
            <person name="Barry K.W."/>
            <person name="Bonito G."/>
            <person name="Buee M."/>
            <person name="Carver A."/>
            <person name="Chen C."/>
            <person name="Cichocki N."/>
            <person name="Clum A."/>
            <person name="Culley D."/>
            <person name="Crous P.W."/>
            <person name="Fauchery L."/>
            <person name="Girlanda M."/>
            <person name="Hayes R."/>
            <person name="Keri Z."/>
            <person name="Labutti K."/>
            <person name="Lipzen A."/>
            <person name="Lombard V."/>
            <person name="Magnuson J."/>
            <person name="Maillard F."/>
            <person name="Morin E."/>
            <person name="Murat C."/>
            <person name="Nolan M."/>
            <person name="Ohm R."/>
            <person name="Pangilinan J."/>
            <person name="Pereira M."/>
            <person name="Perotto S."/>
            <person name="Peter M."/>
            <person name="Riley R."/>
            <person name="Sitrit Y."/>
            <person name="Stielow B."/>
            <person name="Szollosi G."/>
            <person name="Zifcakova L."/>
            <person name="Stursova M."/>
            <person name="Spatafora J.W."/>
            <person name="Tedersoo L."/>
            <person name="Vaario L.-M."/>
            <person name="Yamada A."/>
            <person name="Yan M."/>
            <person name="Wang P."/>
            <person name="Xu J."/>
            <person name="Bruns T."/>
            <person name="Baldrian P."/>
            <person name="Vilgalys R."/>
            <person name="Henrissat B."/>
            <person name="Grigoriev I.V."/>
            <person name="Hibbett D."/>
            <person name="Nagy L.G."/>
            <person name="Martin F.M."/>
        </authorList>
    </citation>
    <scope>NUCLEOTIDE SEQUENCE</scope>
    <source>
        <strain evidence="1">UH-Tt-Lm1</strain>
    </source>
</reference>
<dbReference type="AlphaFoldDB" id="A0A9P6HMB6"/>
<evidence type="ECO:0000313" key="1">
    <source>
        <dbReference type="EMBL" id="KAF9790613.1"/>
    </source>
</evidence>
<organism evidence="1 2">
    <name type="scientific">Thelephora terrestris</name>
    <dbReference type="NCBI Taxonomy" id="56493"/>
    <lineage>
        <taxon>Eukaryota</taxon>
        <taxon>Fungi</taxon>
        <taxon>Dikarya</taxon>
        <taxon>Basidiomycota</taxon>
        <taxon>Agaricomycotina</taxon>
        <taxon>Agaricomycetes</taxon>
        <taxon>Thelephorales</taxon>
        <taxon>Thelephoraceae</taxon>
        <taxon>Thelephora</taxon>
    </lineage>
</organism>
<sequence>MAARVFCVDELATLIATHLVAISPRSAAALAQTCRALEVPALSALWETQDSIRSLITHVLSEDAWRLTTQHRVEAIMLTRPLNMWELDRLKRYASWIRRLVVSVWGFPEDITSLFAPTSSNAPPFLRFTLRELNWWLNRFNFSFITTFLSSHLTRIDIRTDPFGSLSRSVNRSTGTVPTEVVSVMRSAIKMFPSSLQFLTIYLGIGEESTLTKEIGLTEEISAFILGCGESLREFHSNLVLSTEAVTHLTNLPNLREWTTKQKPPKVTALAHNGIPGGPASVFPSLKSLQLRGHESLGWLSLFDARENRSTPWTVVGNNLSHLVHDHSTLAIDSTLLSRVLPLANLVEITLRMRCMTPSGPGCASRFSDQDLEHLAIALPKLEVLRLGEAPCGANTCPTTILSLFLLSIHCANLRILSVHFGTANIAADVMAMVDYVRSHDLHRRPKCALDVLVAGNQVVPLDDCEFALVSMAISAIFPSLARIIGSLDWSPLERLALMCGKAQEPTDLMSFLNELNLSERHETSSSLLERVERFLHKKVAPVTQEMDTS</sequence>
<protein>
    <recommendedName>
        <fullName evidence="3">F-box domain-containing protein</fullName>
    </recommendedName>
</protein>
<dbReference type="OrthoDB" id="3209747at2759"/>
<keyword evidence="2" id="KW-1185">Reference proteome</keyword>
<proteinExistence type="predicted"/>
<dbReference type="Proteomes" id="UP000736335">
    <property type="component" value="Unassembled WGS sequence"/>
</dbReference>
<evidence type="ECO:0008006" key="3">
    <source>
        <dbReference type="Google" id="ProtNLM"/>
    </source>
</evidence>
<comment type="caution">
    <text evidence="1">The sequence shown here is derived from an EMBL/GenBank/DDBJ whole genome shotgun (WGS) entry which is preliminary data.</text>
</comment>
<reference evidence="1" key="1">
    <citation type="journal article" date="2020" name="Nat. Commun.">
        <title>Large-scale genome sequencing of mycorrhizal fungi provides insights into the early evolution of symbiotic traits.</title>
        <authorList>
            <person name="Miyauchi S."/>
            <person name="Kiss E."/>
            <person name="Kuo A."/>
            <person name="Drula E."/>
            <person name="Kohler A."/>
            <person name="Sanchez-Garcia M."/>
            <person name="Morin E."/>
            <person name="Andreopoulos B."/>
            <person name="Barry K.W."/>
            <person name="Bonito G."/>
            <person name="Buee M."/>
            <person name="Carver A."/>
            <person name="Chen C."/>
            <person name="Cichocki N."/>
            <person name="Clum A."/>
            <person name="Culley D."/>
            <person name="Crous P.W."/>
            <person name="Fauchery L."/>
            <person name="Girlanda M."/>
            <person name="Hayes R.D."/>
            <person name="Keri Z."/>
            <person name="LaButti K."/>
            <person name="Lipzen A."/>
            <person name="Lombard V."/>
            <person name="Magnuson J."/>
            <person name="Maillard F."/>
            <person name="Murat C."/>
            <person name="Nolan M."/>
            <person name="Ohm R.A."/>
            <person name="Pangilinan J."/>
            <person name="Pereira M.F."/>
            <person name="Perotto S."/>
            <person name="Peter M."/>
            <person name="Pfister S."/>
            <person name="Riley R."/>
            <person name="Sitrit Y."/>
            <person name="Stielow J.B."/>
            <person name="Szollosi G."/>
            <person name="Zifcakova L."/>
            <person name="Stursova M."/>
            <person name="Spatafora J.W."/>
            <person name="Tedersoo L."/>
            <person name="Vaario L.M."/>
            <person name="Yamada A."/>
            <person name="Yan M."/>
            <person name="Wang P."/>
            <person name="Xu J."/>
            <person name="Bruns T."/>
            <person name="Baldrian P."/>
            <person name="Vilgalys R."/>
            <person name="Dunand C."/>
            <person name="Henrissat B."/>
            <person name="Grigoriev I.V."/>
            <person name="Hibbett D."/>
            <person name="Nagy L.G."/>
            <person name="Martin F.M."/>
        </authorList>
    </citation>
    <scope>NUCLEOTIDE SEQUENCE</scope>
    <source>
        <strain evidence="1">UH-Tt-Lm1</strain>
    </source>
</reference>
<evidence type="ECO:0000313" key="2">
    <source>
        <dbReference type="Proteomes" id="UP000736335"/>
    </source>
</evidence>
<name>A0A9P6HMB6_9AGAM</name>